<feature type="region of interest" description="Disordered" evidence="1">
    <location>
        <begin position="1"/>
        <end position="51"/>
    </location>
</feature>
<protein>
    <submittedName>
        <fullName evidence="2">Uncharacterized protein</fullName>
    </submittedName>
</protein>
<name>A0A7S2B792_9STRA</name>
<dbReference type="EMBL" id="HBGS01011412">
    <property type="protein sequence ID" value="CAD9388299.1"/>
    <property type="molecule type" value="Transcribed_RNA"/>
</dbReference>
<feature type="compositionally biased region" description="Basic and acidic residues" evidence="1">
    <location>
        <begin position="1"/>
        <end position="15"/>
    </location>
</feature>
<dbReference type="AlphaFoldDB" id="A0A7S2B792"/>
<accession>A0A7S2B792</accession>
<feature type="region of interest" description="Disordered" evidence="1">
    <location>
        <begin position="72"/>
        <end position="106"/>
    </location>
</feature>
<proteinExistence type="predicted"/>
<sequence length="119" mass="13134">MGIGHDLEKLEEEVGRTYSPRLSSCPPIEHETRRSHHRVTSSQRRTRAAEAGIARRVTSLAAVAFGTAHHGAYTVPGTEEEDVEGGSGRHGSHFRTQPHTSEFDENRVTEALFADLESE</sequence>
<organism evidence="2">
    <name type="scientific">Octactis speculum</name>
    <dbReference type="NCBI Taxonomy" id="3111310"/>
    <lineage>
        <taxon>Eukaryota</taxon>
        <taxon>Sar</taxon>
        <taxon>Stramenopiles</taxon>
        <taxon>Ochrophyta</taxon>
        <taxon>Dictyochophyceae</taxon>
        <taxon>Dictyochales</taxon>
        <taxon>Dictyochaceae</taxon>
        <taxon>Octactis</taxon>
    </lineage>
</organism>
<evidence type="ECO:0000256" key="1">
    <source>
        <dbReference type="SAM" id="MobiDB-lite"/>
    </source>
</evidence>
<reference evidence="2" key="1">
    <citation type="submission" date="2021-01" db="EMBL/GenBank/DDBJ databases">
        <authorList>
            <person name="Corre E."/>
            <person name="Pelletier E."/>
            <person name="Niang G."/>
            <person name="Scheremetjew M."/>
            <person name="Finn R."/>
            <person name="Kale V."/>
            <person name="Holt S."/>
            <person name="Cochrane G."/>
            <person name="Meng A."/>
            <person name="Brown T."/>
            <person name="Cohen L."/>
        </authorList>
    </citation>
    <scope>NUCLEOTIDE SEQUENCE</scope>
    <source>
        <strain evidence="2">CCMP1381</strain>
    </source>
</reference>
<evidence type="ECO:0000313" key="2">
    <source>
        <dbReference type="EMBL" id="CAD9388299.1"/>
    </source>
</evidence>
<gene>
    <name evidence="2" type="ORF">DSPE1174_LOCUS5997</name>
</gene>